<reference evidence="1" key="1">
    <citation type="submission" date="2020-11" db="EMBL/GenBank/DDBJ databases">
        <authorList>
            <consortium name="DOE Joint Genome Institute"/>
            <person name="Ahrendt S."/>
            <person name="Riley R."/>
            <person name="Andreopoulos W."/>
            <person name="Labutti K."/>
            <person name="Pangilinan J."/>
            <person name="Ruiz-Duenas F.J."/>
            <person name="Barrasa J.M."/>
            <person name="Sanchez-Garcia M."/>
            <person name="Camarero S."/>
            <person name="Miyauchi S."/>
            <person name="Serrano A."/>
            <person name="Linde D."/>
            <person name="Babiker R."/>
            <person name="Drula E."/>
            <person name="Ayuso-Fernandez I."/>
            <person name="Pacheco R."/>
            <person name="Padilla G."/>
            <person name="Ferreira P."/>
            <person name="Barriuso J."/>
            <person name="Kellner H."/>
            <person name="Castanera R."/>
            <person name="Alfaro M."/>
            <person name="Ramirez L."/>
            <person name="Pisabarro A.G."/>
            <person name="Kuo A."/>
            <person name="Tritt A."/>
            <person name="Lipzen A."/>
            <person name="He G."/>
            <person name="Yan M."/>
            <person name="Ng V."/>
            <person name="Cullen D."/>
            <person name="Martin F."/>
            <person name="Rosso M.-N."/>
            <person name="Henrissat B."/>
            <person name="Hibbett D."/>
            <person name="Martinez A.T."/>
            <person name="Grigoriev I.V."/>
        </authorList>
    </citation>
    <scope>NUCLEOTIDE SEQUENCE</scope>
    <source>
        <strain evidence="1">ATCC 90797</strain>
    </source>
</reference>
<sequence>MVDNDEEETSRRLTEEYRLVDAPLMNCTLAAPRGGDYVYAAPTGEPIPDVTFASVVYTSRPLPRQERSNPSCKIDFINTRWWRIPTIQCLFPVRRIRNPARIVLSKSHPRALGMVAASDLCSSRRAYHQREARTVLLVGDQQALLFETWRPLRMADEIRG</sequence>
<organism evidence="1 2">
    <name type="scientific">Pleurotus eryngii</name>
    <name type="common">Boletus of the steppes</name>
    <dbReference type="NCBI Taxonomy" id="5323"/>
    <lineage>
        <taxon>Eukaryota</taxon>
        <taxon>Fungi</taxon>
        <taxon>Dikarya</taxon>
        <taxon>Basidiomycota</taxon>
        <taxon>Agaricomycotina</taxon>
        <taxon>Agaricomycetes</taxon>
        <taxon>Agaricomycetidae</taxon>
        <taxon>Agaricales</taxon>
        <taxon>Pleurotineae</taxon>
        <taxon>Pleurotaceae</taxon>
        <taxon>Pleurotus</taxon>
    </lineage>
</organism>
<evidence type="ECO:0000313" key="1">
    <source>
        <dbReference type="EMBL" id="KAF9493637.1"/>
    </source>
</evidence>
<gene>
    <name evidence="1" type="ORF">BDN71DRAFT_1085911</name>
</gene>
<keyword evidence="2" id="KW-1185">Reference proteome</keyword>
<name>A0A9P5ZUC4_PLEER</name>
<dbReference type="Proteomes" id="UP000807025">
    <property type="component" value="Unassembled WGS sequence"/>
</dbReference>
<dbReference type="EMBL" id="MU154583">
    <property type="protein sequence ID" value="KAF9493637.1"/>
    <property type="molecule type" value="Genomic_DNA"/>
</dbReference>
<comment type="caution">
    <text evidence="1">The sequence shown here is derived from an EMBL/GenBank/DDBJ whole genome shotgun (WGS) entry which is preliminary data.</text>
</comment>
<evidence type="ECO:0000313" key="2">
    <source>
        <dbReference type="Proteomes" id="UP000807025"/>
    </source>
</evidence>
<dbReference type="AlphaFoldDB" id="A0A9P5ZUC4"/>
<proteinExistence type="predicted"/>
<accession>A0A9P5ZUC4</accession>
<protein>
    <submittedName>
        <fullName evidence="1">Uncharacterized protein</fullName>
    </submittedName>
</protein>